<dbReference type="KEGG" id="gso:PH603_07230"/>
<dbReference type="CDD" id="cd12108">
    <property type="entry name" value="Hr-like"/>
    <property type="match status" value="1"/>
</dbReference>
<reference evidence="6" key="1">
    <citation type="submission" date="2023-01" db="EMBL/GenBank/DDBJ databases">
        <title>The genome sequence of Kordiimonadaceae bacterium 6D33.</title>
        <authorList>
            <person name="Liu Y."/>
        </authorList>
    </citation>
    <scope>NUCLEOTIDE SEQUENCE</scope>
    <source>
        <strain evidence="6">6D33</strain>
    </source>
</reference>
<keyword evidence="3" id="KW-0479">Metal-binding</keyword>
<dbReference type="EMBL" id="CP116805">
    <property type="protein sequence ID" value="WCL55552.1"/>
    <property type="molecule type" value="Genomic_DNA"/>
</dbReference>
<sequence>MTLLDQSLGTLAQEIPGATAVFNRYGLSFCCGGSHTLLEAATKAGINHVALMDELMELQHPVDEASTWESASTADLVQHILGRYHLVHRAQLKELVRLADRVEQVHGDKPEAPNGLADHLRLMTVELESHMQKEEQILFPLLTSGQAQMAAWPIRAMMAEHEDHAGALDVIDRLTNGLTPPEGACNTWRALYSGLATFKADLEAHIDLENNVLFARALREA</sequence>
<evidence type="ECO:0000313" key="6">
    <source>
        <dbReference type="EMBL" id="WCL55552.1"/>
    </source>
</evidence>
<comment type="subcellular location">
    <subcellularLocation>
        <location evidence="1">Cytoplasm</location>
    </subcellularLocation>
</comment>
<gene>
    <name evidence="6" type="primary">ytfE</name>
    <name evidence="6" type="ORF">PH603_07230</name>
</gene>
<dbReference type="PANTHER" id="PTHR36438">
    <property type="entry name" value="IRON-SULFUR CLUSTER REPAIR PROTEIN YTFE"/>
    <property type="match status" value="1"/>
</dbReference>
<dbReference type="InterPro" id="IPR012312">
    <property type="entry name" value="Hemerythrin-like"/>
</dbReference>
<dbReference type="NCBIfam" id="TIGR03652">
    <property type="entry name" value="FeS_repair_RIC"/>
    <property type="match status" value="1"/>
</dbReference>
<dbReference type="GO" id="GO:0046872">
    <property type="term" value="F:metal ion binding"/>
    <property type="evidence" value="ECO:0007669"/>
    <property type="project" value="UniProtKB-KW"/>
</dbReference>
<dbReference type="Proteomes" id="UP001217500">
    <property type="component" value="Chromosome"/>
</dbReference>
<evidence type="ECO:0000259" key="5">
    <source>
        <dbReference type="Pfam" id="PF01814"/>
    </source>
</evidence>
<dbReference type="PANTHER" id="PTHR36438:SF1">
    <property type="entry name" value="IRON-SULFUR CLUSTER REPAIR PROTEIN YTFE"/>
    <property type="match status" value="1"/>
</dbReference>
<evidence type="ECO:0000256" key="4">
    <source>
        <dbReference type="ARBA" id="ARBA00023004"/>
    </source>
</evidence>
<organism evidence="6 7">
    <name type="scientific">Gimibacter soli</name>
    <dbReference type="NCBI Taxonomy" id="3024400"/>
    <lineage>
        <taxon>Bacteria</taxon>
        <taxon>Pseudomonadati</taxon>
        <taxon>Pseudomonadota</taxon>
        <taxon>Alphaproteobacteria</taxon>
        <taxon>Kordiimonadales</taxon>
        <taxon>Temperatibacteraceae</taxon>
        <taxon>Gimibacter</taxon>
    </lineage>
</organism>
<evidence type="ECO:0000256" key="3">
    <source>
        <dbReference type="ARBA" id="ARBA00022723"/>
    </source>
</evidence>
<keyword evidence="4" id="KW-0408">Iron</keyword>
<dbReference type="NCBIfam" id="NF008221">
    <property type="entry name" value="PRK10992.1"/>
    <property type="match status" value="1"/>
</dbReference>
<proteinExistence type="predicted"/>
<dbReference type="Gene3D" id="1.20.120.520">
    <property type="entry name" value="nmb1532 protein domain like"/>
    <property type="match status" value="1"/>
</dbReference>
<keyword evidence="2" id="KW-0963">Cytoplasm</keyword>
<dbReference type="AlphaFoldDB" id="A0AAE9XSG6"/>
<dbReference type="GO" id="GO:0005737">
    <property type="term" value="C:cytoplasm"/>
    <property type="evidence" value="ECO:0007669"/>
    <property type="project" value="UniProtKB-SubCell"/>
</dbReference>
<evidence type="ECO:0000256" key="1">
    <source>
        <dbReference type="ARBA" id="ARBA00004496"/>
    </source>
</evidence>
<evidence type="ECO:0000313" key="7">
    <source>
        <dbReference type="Proteomes" id="UP001217500"/>
    </source>
</evidence>
<keyword evidence="7" id="KW-1185">Reference proteome</keyword>
<dbReference type="Pfam" id="PF01814">
    <property type="entry name" value="Hemerythrin"/>
    <property type="match status" value="1"/>
</dbReference>
<accession>A0AAE9XSG6</accession>
<dbReference type="InterPro" id="IPR019903">
    <property type="entry name" value="RIC_family"/>
</dbReference>
<protein>
    <submittedName>
        <fullName evidence="6">Iron-sulfur cluster repair protein YtfE</fullName>
    </submittedName>
</protein>
<dbReference type="RefSeq" id="WP_289505379.1">
    <property type="nucleotide sequence ID" value="NZ_CP116805.1"/>
</dbReference>
<name>A0AAE9XSG6_9PROT</name>
<dbReference type="Pfam" id="PF04405">
    <property type="entry name" value="ScdA_N"/>
    <property type="match status" value="1"/>
</dbReference>
<evidence type="ECO:0000256" key="2">
    <source>
        <dbReference type="ARBA" id="ARBA00022490"/>
    </source>
</evidence>
<feature type="domain" description="Hemerythrin-like" evidence="5">
    <location>
        <begin position="79"/>
        <end position="216"/>
    </location>
</feature>